<evidence type="ECO:0000313" key="4">
    <source>
        <dbReference type="Proteomes" id="UP000024635"/>
    </source>
</evidence>
<evidence type="ECO:0000313" key="3">
    <source>
        <dbReference type="EMBL" id="EYC31136.1"/>
    </source>
</evidence>
<dbReference type="EMBL" id="JARK01001340">
    <property type="protein sequence ID" value="EYC31136.1"/>
    <property type="molecule type" value="Genomic_DNA"/>
</dbReference>
<name>A0A016VUZ8_9BILA</name>
<dbReference type="STRING" id="53326.A0A016VUZ8"/>
<feature type="region of interest" description="Disordered" evidence="1">
    <location>
        <begin position="124"/>
        <end position="276"/>
    </location>
</feature>
<gene>
    <name evidence="3" type="primary">Acey_s0004.g1976</name>
    <name evidence="3" type="synonym">ASP-s0004.g1976</name>
    <name evidence="3" type="ORF">Y032_0004g1976</name>
</gene>
<dbReference type="PRINTS" id="PR01217">
    <property type="entry name" value="PRICHEXTENSN"/>
</dbReference>
<dbReference type="InterPro" id="IPR001283">
    <property type="entry name" value="CRISP-related"/>
</dbReference>
<dbReference type="SMART" id="SM00198">
    <property type="entry name" value="SCP"/>
    <property type="match status" value="1"/>
</dbReference>
<dbReference type="Proteomes" id="UP000024635">
    <property type="component" value="Unassembled WGS sequence"/>
</dbReference>
<proteinExistence type="predicted"/>
<evidence type="ECO:0000256" key="1">
    <source>
        <dbReference type="SAM" id="MobiDB-lite"/>
    </source>
</evidence>
<dbReference type="CDD" id="cd05380">
    <property type="entry name" value="CAP_euk"/>
    <property type="match status" value="1"/>
</dbReference>
<protein>
    <recommendedName>
        <fullName evidence="2">SCP domain-containing protein</fullName>
    </recommendedName>
</protein>
<sequence length="464" mass="47974">MGWGIAPPATLMYRMKYTCDAESYAQQYIQSCNTNGLPEYTHPGYKVNTHVLRTLQTSDAGAAQNAMSTWWSQLARFGMRSNMMFYATGTTSTNTSTKWVQFAPDAVEANVMVKPFAVGQVTTAPGAPTAAPGAPTAAPGAPTAAPGAPTAAPGAPTAAPGAPTAAPGAPTAAPGAPTAAPGAPTAAPGAPTAAPAPGAPTAAPGAPTAAPGAPTAAPGAPTAAPGAPTAAPGAPTAAPGVTTAAPGPTTAAPGATTAAPTRPPWPKPNCGNPRLTNSLRNLFLNMHNNWRGSVARGQTETSMGWGIAPPATLMYRMKYTCNAESYAQQYIQSCNTNGLPEYTHPGYKVNTHVLRTLQTSNAGAAQNAMSTWWSQLARFGMRSNMMFYASEFRRGGRNVLSWSKMAWWNNKEVGCSVHRCSSFYYVACMYKPGGNNVNQHVYKVGAVCSECPKGQCDGQALCRW</sequence>
<organism evidence="3 4">
    <name type="scientific">Ancylostoma ceylanicum</name>
    <dbReference type="NCBI Taxonomy" id="53326"/>
    <lineage>
        <taxon>Eukaryota</taxon>
        <taxon>Metazoa</taxon>
        <taxon>Ecdysozoa</taxon>
        <taxon>Nematoda</taxon>
        <taxon>Chromadorea</taxon>
        <taxon>Rhabditida</taxon>
        <taxon>Rhabditina</taxon>
        <taxon>Rhabditomorpha</taxon>
        <taxon>Strongyloidea</taxon>
        <taxon>Ancylostomatidae</taxon>
        <taxon>Ancylostomatinae</taxon>
        <taxon>Ancylostoma</taxon>
    </lineage>
</organism>
<feature type="compositionally biased region" description="Low complexity" evidence="1">
    <location>
        <begin position="124"/>
        <end position="260"/>
    </location>
</feature>
<dbReference type="InterPro" id="IPR035940">
    <property type="entry name" value="CAP_sf"/>
</dbReference>
<evidence type="ECO:0000259" key="2">
    <source>
        <dbReference type="SMART" id="SM00198"/>
    </source>
</evidence>
<dbReference type="Gene3D" id="3.40.33.10">
    <property type="entry name" value="CAP"/>
    <property type="match status" value="2"/>
</dbReference>
<dbReference type="OrthoDB" id="414826at2759"/>
<dbReference type="Pfam" id="PF00188">
    <property type="entry name" value="CAP"/>
    <property type="match status" value="1"/>
</dbReference>
<dbReference type="InterPro" id="IPR014044">
    <property type="entry name" value="CAP_dom"/>
</dbReference>
<reference evidence="4" key="1">
    <citation type="journal article" date="2015" name="Nat. Genet.">
        <title>The genome and transcriptome of the zoonotic hookworm Ancylostoma ceylanicum identify infection-specific gene families.</title>
        <authorList>
            <person name="Schwarz E.M."/>
            <person name="Hu Y."/>
            <person name="Antoshechkin I."/>
            <person name="Miller M.M."/>
            <person name="Sternberg P.W."/>
            <person name="Aroian R.V."/>
        </authorList>
    </citation>
    <scope>NUCLEOTIDE SEQUENCE</scope>
    <source>
        <strain evidence="4">HY135</strain>
    </source>
</reference>
<feature type="domain" description="SCP" evidence="2">
    <location>
        <begin position="278"/>
        <end position="438"/>
    </location>
</feature>
<keyword evidence="4" id="KW-1185">Reference proteome</keyword>
<dbReference type="SUPFAM" id="SSF55797">
    <property type="entry name" value="PR-1-like"/>
    <property type="match status" value="2"/>
</dbReference>
<comment type="caution">
    <text evidence="3">The sequence shown here is derived from an EMBL/GenBank/DDBJ whole genome shotgun (WGS) entry which is preliminary data.</text>
</comment>
<dbReference type="AlphaFoldDB" id="A0A016VUZ8"/>
<accession>A0A016VUZ8</accession>
<dbReference type="PANTHER" id="PTHR10334">
    <property type="entry name" value="CYSTEINE-RICH SECRETORY PROTEIN-RELATED"/>
    <property type="match status" value="1"/>
</dbReference>